<dbReference type="Proteomes" id="UP001078443">
    <property type="component" value="Unassembled WGS sequence"/>
</dbReference>
<sequence>MINTKIKVNLSKYQIEMKAREYGMEYKDEQKVIKDKNLEMNNQNISIEQEKVGGK</sequence>
<evidence type="ECO:0000313" key="2">
    <source>
        <dbReference type="Proteomes" id="UP001078443"/>
    </source>
</evidence>
<proteinExistence type="predicted"/>
<gene>
    <name evidence="1" type="ORF">OW763_04985</name>
</gene>
<name>A0ABT4CXX0_9CLOT</name>
<organism evidence="1 2">
    <name type="scientific">Clostridium aestuarii</name>
    <dbReference type="NCBI Taxonomy" id="338193"/>
    <lineage>
        <taxon>Bacteria</taxon>
        <taxon>Bacillati</taxon>
        <taxon>Bacillota</taxon>
        <taxon>Clostridia</taxon>
        <taxon>Eubacteriales</taxon>
        <taxon>Clostridiaceae</taxon>
        <taxon>Clostridium</taxon>
    </lineage>
</organism>
<reference evidence="1" key="1">
    <citation type="submission" date="2022-12" db="EMBL/GenBank/DDBJ databases">
        <authorList>
            <person name="Wang J."/>
        </authorList>
    </citation>
    <scope>NUCLEOTIDE SEQUENCE</scope>
    <source>
        <strain evidence="1">HY-45-18</strain>
    </source>
</reference>
<keyword evidence="2" id="KW-1185">Reference proteome</keyword>
<dbReference type="RefSeq" id="WP_268039978.1">
    <property type="nucleotide sequence ID" value="NZ_JAPQER010000002.1"/>
</dbReference>
<evidence type="ECO:0000313" key="1">
    <source>
        <dbReference type="EMBL" id="MCY6483702.1"/>
    </source>
</evidence>
<dbReference type="EMBL" id="JAPQER010000002">
    <property type="protein sequence ID" value="MCY6483702.1"/>
    <property type="molecule type" value="Genomic_DNA"/>
</dbReference>
<comment type="caution">
    <text evidence="1">The sequence shown here is derived from an EMBL/GenBank/DDBJ whole genome shotgun (WGS) entry which is preliminary data.</text>
</comment>
<accession>A0ABT4CXX0</accession>
<protein>
    <recommendedName>
        <fullName evidence="3">Small, acid-soluble spore protein, alpha/beta type</fullName>
    </recommendedName>
</protein>
<evidence type="ECO:0008006" key="3">
    <source>
        <dbReference type="Google" id="ProtNLM"/>
    </source>
</evidence>